<name>A0AAD4IWH7_PERFH</name>
<proteinExistence type="predicted"/>
<dbReference type="EMBL" id="SDAM02001264">
    <property type="protein sequence ID" value="KAH6822574.1"/>
    <property type="molecule type" value="Genomic_DNA"/>
</dbReference>
<keyword evidence="5" id="KW-0539">Nucleus</keyword>
<keyword evidence="3" id="KW-0238">DNA-binding</keyword>
<evidence type="ECO:0000313" key="9">
    <source>
        <dbReference type="Proteomes" id="UP001190926"/>
    </source>
</evidence>
<comment type="subcellular location">
    <subcellularLocation>
        <location evidence="1">Nucleus</location>
    </subcellularLocation>
</comment>
<dbReference type="Gene3D" id="3.30.730.10">
    <property type="entry name" value="AP2/ERF domain"/>
    <property type="match status" value="1"/>
</dbReference>
<organism evidence="8 9">
    <name type="scientific">Perilla frutescens var. hirtella</name>
    <name type="common">Perilla citriodora</name>
    <name type="synonym">Perilla setoyensis</name>
    <dbReference type="NCBI Taxonomy" id="608512"/>
    <lineage>
        <taxon>Eukaryota</taxon>
        <taxon>Viridiplantae</taxon>
        <taxon>Streptophyta</taxon>
        <taxon>Embryophyta</taxon>
        <taxon>Tracheophyta</taxon>
        <taxon>Spermatophyta</taxon>
        <taxon>Magnoliopsida</taxon>
        <taxon>eudicotyledons</taxon>
        <taxon>Gunneridae</taxon>
        <taxon>Pentapetalae</taxon>
        <taxon>asterids</taxon>
        <taxon>lamiids</taxon>
        <taxon>Lamiales</taxon>
        <taxon>Lamiaceae</taxon>
        <taxon>Nepetoideae</taxon>
        <taxon>Elsholtzieae</taxon>
        <taxon>Perilla</taxon>
    </lineage>
</organism>
<feature type="compositionally biased region" description="Basic and acidic residues" evidence="6">
    <location>
        <begin position="28"/>
        <end position="46"/>
    </location>
</feature>
<evidence type="ECO:0000256" key="4">
    <source>
        <dbReference type="ARBA" id="ARBA00023163"/>
    </source>
</evidence>
<feature type="compositionally biased region" description="Polar residues" evidence="6">
    <location>
        <begin position="56"/>
        <end position="66"/>
    </location>
</feature>
<sequence length="228" mass="25352">MEDISANRRRLRLSYSDPDATDSSSDESAPREIESKKKIHEFDLPIHHRKTKSEHVPNNSEPVSNKSPEECGGDRIRNLIAERSLVGVHKRKSGKYSAEIRDPRKKKRIWLGTFSTAEEASAAYLTRKREIQDELRGKRIVWTTRGKNGDSPSSVLEIPTADSSDEGGGGDAVKEEVSGKEVPRKAERKFGFLCGVQIVDRNGFLMGEFSKLDDMSIATAEDGVVLPA</sequence>
<dbReference type="PANTHER" id="PTHR31194:SF62">
    <property type="entry name" value="ETHYLENE-RESPONSIVE TRANSCRIPTION FACTOR ERF118"/>
    <property type="match status" value="1"/>
</dbReference>
<dbReference type="PROSITE" id="PS51032">
    <property type="entry name" value="AP2_ERF"/>
    <property type="match status" value="1"/>
</dbReference>
<evidence type="ECO:0000256" key="2">
    <source>
        <dbReference type="ARBA" id="ARBA00023015"/>
    </source>
</evidence>
<dbReference type="AlphaFoldDB" id="A0AAD4IWH7"/>
<evidence type="ECO:0000256" key="1">
    <source>
        <dbReference type="ARBA" id="ARBA00004123"/>
    </source>
</evidence>
<dbReference type="SUPFAM" id="SSF54171">
    <property type="entry name" value="DNA-binding domain"/>
    <property type="match status" value="1"/>
</dbReference>
<feature type="region of interest" description="Disordered" evidence="6">
    <location>
        <begin position="145"/>
        <end position="180"/>
    </location>
</feature>
<feature type="region of interest" description="Disordered" evidence="6">
    <location>
        <begin position="1"/>
        <end position="72"/>
    </location>
</feature>
<dbReference type="InterPro" id="IPR001471">
    <property type="entry name" value="AP2/ERF_dom"/>
</dbReference>
<dbReference type="PANTHER" id="PTHR31194">
    <property type="entry name" value="SHN SHINE , DNA BINDING / TRANSCRIPTION FACTOR"/>
    <property type="match status" value="1"/>
</dbReference>
<feature type="domain" description="AP2/ERF" evidence="7">
    <location>
        <begin position="84"/>
        <end position="124"/>
    </location>
</feature>
<dbReference type="GO" id="GO:0003677">
    <property type="term" value="F:DNA binding"/>
    <property type="evidence" value="ECO:0007669"/>
    <property type="project" value="UniProtKB-KW"/>
</dbReference>
<evidence type="ECO:0000259" key="7">
    <source>
        <dbReference type="PROSITE" id="PS51032"/>
    </source>
</evidence>
<dbReference type="Proteomes" id="UP001190926">
    <property type="component" value="Unassembled WGS sequence"/>
</dbReference>
<dbReference type="GO" id="GO:0005634">
    <property type="term" value="C:nucleus"/>
    <property type="evidence" value="ECO:0007669"/>
    <property type="project" value="UniProtKB-SubCell"/>
</dbReference>
<evidence type="ECO:0000256" key="3">
    <source>
        <dbReference type="ARBA" id="ARBA00023125"/>
    </source>
</evidence>
<dbReference type="InterPro" id="IPR036955">
    <property type="entry name" value="AP2/ERF_dom_sf"/>
</dbReference>
<keyword evidence="2" id="KW-0805">Transcription regulation</keyword>
<dbReference type="InterPro" id="IPR016177">
    <property type="entry name" value="DNA-bd_dom_sf"/>
</dbReference>
<dbReference type="InterPro" id="IPR050913">
    <property type="entry name" value="AP2/ERF_ERF"/>
</dbReference>
<keyword evidence="4" id="KW-0804">Transcription</keyword>
<keyword evidence="9" id="KW-1185">Reference proteome</keyword>
<comment type="caution">
    <text evidence="8">The sequence shown here is derived from an EMBL/GenBank/DDBJ whole genome shotgun (WGS) entry which is preliminary data.</text>
</comment>
<gene>
    <name evidence="8" type="ORF">C2S53_011609</name>
</gene>
<dbReference type="GO" id="GO:0003700">
    <property type="term" value="F:DNA-binding transcription factor activity"/>
    <property type="evidence" value="ECO:0007669"/>
    <property type="project" value="InterPro"/>
</dbReference>
<dbReference type="CDD" id="cd00018">
    <property type="entry name" value="AP2"/>
    <property type="match status" value="1"/>
</dbReference>
<dbReference type="PRINTS" id="PR00367">
    <property type="entry name" value="ETHRSPELEMNT"/>
</dbReference>
<dbReference type="SMART" id="SM00380">
    <property type="entry name" value="AP2"/>
    <property type="match status" value="1"/>
</dbReference>
<evidence type="ECO:0000313" key="8">
    <source>
        <dbReference type="EMBL" id="KAH6822574.1"/>
    </source>
</evidence>
<evidence type="ECO:0000256" key="6">
    <source>
        <dbReference type="SAM" id="MobiDB-lite"/>
    </source>
</evidence>
<protein>
    <recommendedName>
        <fullName evidence="7">AP2/ERF domain-containing protein</fullName>
    </recommendedName>
</protein>
<evidence type="ECO:0000256" key="5">
    <source>
        <dbReference type="ARBA" id="ARBA00023242"/>
    </source>
</evidence>
<accession>A0AAD4IWH7</accession>
<reference evidence="8 9" key="1">
    <citation type="journal article" date="2021" name="Nat. Commun.">
        <title>Incipient diploidization of the medicinal plant Perilla within 10,000 years.</title>
        <authorList>
            <person name="Zhang Y."/>
            <person name="Shen Q."/>
            <person name="Leng L."/>
            <person name="Zhang D."/>
            <person name="Chen S."/>
            <person name="Shi Y."/>
            <person name="Ning Z."/>
            <person name="Chen S."/>
        </authorList>
    </citation>
    <scope>NUCLEOTIDE SEQUENCE [LARGE SCALE GENOMIC DNA]</scope>
    <source>
        <strain evidence="9">cv. PC099</strain>
    </source>
</reference>